<dbReference type="GO" id="GO:0004016">
    <property type="term" value="F:adenylate cyclase activity"/>
    <property type="evidence" value="ECO:0007669"/>
    <property type="project" value="UniProtKB-ARBA"/>
</dbReference>
<feature type="domain" description="Guanylate cyclase" evidence="1">
    <location>
        <begin position="294"/>
        <end position="401"/>
    </location>
</feature>
<dbReference type="GO" id="GO:0035556">
    <property type="term" value="P:intracellular signal transduction"/>
    <property type="evidence" value="ECO:0007669"/>
    <property type="project" value="InterPro"/>
</dbReference>
<sequence length="404" mass="44138">MALLSRSLVANLSAGNVERETLTRVHGSEYPIDIVLVPGWISNVEVFWEEPVVARFLQELASFARLILFDKRGTGLSDRLVEVATLEQRMDDVRAVMDAVGSKCAALMGYSEDGPLCALFSATYPERTSALIMINSYARITRTKDYPWGPTEGELIAFLDKVASDWGGPLDIDQRIPTMANDSRFAHWWARFLRQGATPKALLSLAHANMQIDIRHVLPSVRVPALILHADADRIIEAGHGRYLAGAVCGAKLVIYPARDHVPFADGAQHVIRHVREFLTGAYRPAPVDSTLCTILFTDIVGSTRQLVERGDRAWADLLAAHNNAVRSELALYRGREVNNTGDGFVAIFDGPARSIRCAQAIRDALRPIGVNVRMGLHSGECEIQDGAVSGLAVHIAARVSAAA</sequence>
<dbReference type="OrthoDB" id="27092at2"/>
<gene>
    <name evidence="2" type="ORF">FXB40_47395</name>
</gene>
<evidence type="ECO:0000259" key="1">
    <source>
        <dbReference type="PROSITE" id="PS50125"/>
    </source>
</evidence>
<dbReference type="EMBL" id="VSSS01000126">
    <property type="protein sequence ID" value="TYL81740.1"/>
    <property type="molecule type" value="Genomic_DNA"/>
</dbReference>
<dbReference type="AlphaFoldDB" id="A0A5D3JY68"/>
<proteinExistence type="predicted"/>
<protein>
    <submittedName>
        <fullName evidence="2">Adenylate/guanylate cyclase domain-containing protein</fullName>
    </submittedName>
</protein>
<reference evidence="2 3" key="1">
    <citation type="submission" date="2019-08" db="EMBL/GenBank/DDBJ databases">
        <title>Bradyrhizobium hipponensis sp. nov., a rhizobium isolated from a Lupinus angustifolius root nodule in Tunisia.</title>
        <authorList>
            <person name="Off K."/>
            <person name="Rejili M."/>
            <person name="Mars M."/>
            <person name="Brachmann A."/>
            <person name="Marin M."/>
        </authorList>
    </citation>
    <scope>NUCLEOTIDE SEQUENCE [LARGE SCALE GENOMIC DNA]</scope>
    <source>
        <strain evidence="2 3">CTAW71</strain>
    </source>
</reference>
<dbReference type="InterPro" id="IPR029058">
    <property type="entry name" value="AB_hydrolase_fold"/>
</dbReference>
<accession>A0A5D3JY68</accession>
<organism evidence="2 3">
    <name type="scientific">Bradyrhizobium rifense</name>
    <dbReference type="NCBI Taxonomy" id="515499"/>
    <lineage>
        <taxon>Bacteria</taxon>
        <taxon>Pseudomonadati</taxon>
        <taxon>Pseudomonadota</taxon>
        <taxon>Alphaproteobacteria</taxon>
        <taxon>Hyphomicrobiales</taxon>
        <taxon>Nitrobacteraceae</taxon>
        <taxon>Bradyrhizobium</taxon>
    </lineage>
</organism>
<dbReference type="SUPFAM" id="SSF53474">
    <property type="entry name" value="alpha/beta-Hydrolases"/>
    <property type="match status" value="1"/>
</dbReference>
<dbReference type="Gene3D" id="3.40.50.1820">
    <property type="entry name" value="alpha/beta hydrolase"/>
    <property type="match status" value="1"/>
</dbReference>
<dbReference type="PANTHER" id="PTHR43433">
    <property type="entry name" value="HYDROLASE, ALPHA/BETA FOLD FAMILY PROTEIN"/>
    <property type="match status" value="1"/>
</dbReference>
<dbReference type="RefSeq" id="WP_148779106.1">
    <property type="nucleotide sequence ID" value="NZ_VSSS01000126.1"/>
</dbReference>
<name>A0A5D3JY68_9BRAD</name>
<evidence type="ECO:0000313" key="2">
    <source>
        <dbReference type="EMBL" id="TYL81740.1"/>
    </source>
</evidence>
<dbReference type="Proteomes" id="UP000324758">
    <property type="component" value="Unassembled WGS sequence"/>
</dbReference>
<dbReference type="GO" id="GO:0009190">
    <property type="term" value="P:cyclic nucleotide biosynthetic process"/>
    <property type="evidence" value="ECO:0007669"/>
    <property type="project" value="InterPro"/>
</dbReference>
<dbReference type="SUPFAM" id="SSF55073">
    <property type="entry name" value="Nucleotide cyclase"/>
    <property type="match status" value="1"/>
</dbReference>
<dbReference type="InterPro" id="IPR000073">
    <property type="entry name" value="AB_hydrolase_1"/>
</dbReference>
<keyword evidence="3" id="KW-1185">Reference proteome</keyword>
<dbReference type="InterPro" id="IPR029787">
    <property type="entry name" value="Nucleotide_cyclase"/>
</dbReference>
<dbReference type="PRINTS" id="PR00111">
    <property type="entry name" value="ABHYDROLASE"/>
</dbReference>
<dbReference type="InterPro" id="IPR050471">
    <property type="entry name" value="AB_hydrolase"/>
</dbReference>
<dbReference type="Gene3D" id="3.30.70.1230">
    <property type="entry name" value="Nucleotide cyclase"/>
    <property type="match status" value="1"/>
</dbReference>
<evidence type="ECO:0000313" key="3">
    <source>
        <dbReference type="Proteomes" id="UP000324758"/>
    </source>
</evidence>
<dbReference type="Pfam" id="PF00561">
    <property type="entry name" value="Abhydrolase_1"/>
    <property type="match status" value="1"/>
</dbReference>
<dbReference type="PANTHER" id="PTHR43433:SF8">
    <property type="entry name" value="BIFUNCTIONAL LIPASE_ADENYLATE CYCLASE LIPJ"/>
    <property type="match status" value="1"/>
</dbReference>
<dbReference type="PROSITE" id="PS50125">
    <property type="entry name" value="GUANYLATE_CYCLASE_2"/>
    <property type="match status" value="1"/>
</dbReference>
<dbReference type="CDD" id="cd07302">
    <property type="entry name" value="CHD"/>
    <property type="match status" value="1"/>
</dbReference>
<dbReference type="InterPro" id="IPR001054">
    <property type="entry name" value="A/G_cyclase"/>
</dbReference>
<comment type="caution">
    <text evidence="2">The sequence shown here is derived from an EMBL/GenBank/DDBJ whole genome shotgun (WGS) entry which is preliminary data.</text>
</comment>